<evidence type="ECO:0000256" key="2">
    <source>
        <dbReference type="ARBA" id="ARBA00023134"/>
    </source>
</evidence>
<proteinExistence type="predicted"/>
<protein>
    <submittedName>
        <fullName evidence="3">Uncharacterized protein</fullName>
    </submittedName>
</protein>
<dbReference type="PANTHER" id="PTHR24073">
    <property type="entry name" value="DRAB5-RELATED"/>
    <property type="match status" value="1"/>
</dbReference>
<evidence type="ECO:0000256" key="1">
    <source>
        <dbReference type="ARBA" id="ARBA00022741"/>
    </source>
</evidence>
<dbReference type="EMBL" id="WIXP02000008">
    <property type="protein sequence ID" value="KAF6206709.1"/>
    <property type="molecule type" value="Genomic_DNA"/>
</dbReference>
<keyword evidence="4" id="KW-1185">Reference proteome</keyword>
<organism evidence="3 4">
    <name type="scientific">Apolygus lucorum</name>
    <name type="common">Small green plant bug</name>
    <name type="synonym">Lygocoris lucorum</name>
    <dbReference type="NCBI Taxonomy" id="248454"/>
    <lineage>
        <taxon>Eukaryota</taxon>
        <taxon>Metazoa</taxon>
        <taxon>Ecdysozoa</taxon>
        <taxon>Arthropoda</taxon>
        <taxon>Hexapoda</taxon>
        <taxon>Insecta</taxon>
        <taxon>Pterygota</taxon>
        <taxon>Neoptera</taxon>
        <taxon>Paraneoptera</taxon>
        <taxon>Hemiptera</taxon>
        <taxon>Heteroptera</taxon>
        <taxon>Panheteroptera</taxon>
        <taxon>Cimicomorpha</taxon>
        <taxon>Miridae</taxon>
        <taxon>Mirini</taxon>
        <taxon>Apolygus</taxon>
    </lineage>
</organism>
<dbReference type="Gene3D" id="3.40.50.300">
    <property type="entry name" value="P-loop containing nucleotide triphosphate hydrolases"/>
    <property type="match status" value="1"/>
</dbReference>
<dbReference type="GO" id="GO:0005525">
    <property type="term" value="F:GTP binding"/>
    <property type="evidence" value="ECO:0007669"/>
    <property type="project" value="UniProtKB-KW"/>
</dbReference>
<comment type="caution">
    <text evidence="3">The sequence shown here is derived from an EMBL/GenBank/DDBJ whole genome shotgun (WGS) entry which is preliminary data.</text>
</comment>
<dbReference type="PRINTS" id="PR00449">
    <property type="entry name" value="RASTRNSFRMNG"/>
</dbReference>
<reference evidence="3" key="1">
    <citation type="journal article" date="2021" name="Mol. Ecol. Resour.">
        <title>Apolygus lucorum genome provides insights into omnivorousness and mesophyll feeding.</title>
        <authorList>
            <person name="Liu Y."/>
            <person name="Liu H."/>
            <person name="Wang H."/>
            <person name="Huang T."/>
            <person name="Liu B."/>
            <person name="Yang B."/>
            <person name="Yin L."/>
            <person name="Li B."/>
            <person name="Zhang Y."/>
            <person name="Zhang S."/>
            <person name="Jiang F."/>
            <person name="Zhang X."/>
            <person name="Ren Y."/>
            <person name="Wang B."/>
            <person name="Wang S."/>
            <person name="Lu Y."/>
            <person name="Wu K."/>
            <person name="Fan W."/>
            <person name="Wang G."/>
        </authorList>
    </citation>
    <scope>NUCLEOTIDE SEQUENCE</scope>
    <source>
        <strain evidence="3">12Hb</strain>
    </source>
</reference>
<accession>A0A8S9XDR0</accession>
<evidence type="ECO:0000313" key="3">
    <source>
        <dbReference type="EMBL" id="KAF6206709.1"/>
    </source>
</evidence>
<gene>
    <name evidence="3" type="ORF">GE061_017945</name>
</gene>
<sequence length="181" mass="20302">MVKLKIILVGPPEAGKSTIANFLSEAIDYTNYEYRPTPGVRILEFDVNHRNTEVELWDCSGEDKYESLWPVFLWNANAVIIVYNPENSNHIMELDRLSDHFIVKSMVPHTNALLVANCKDPTHKPSPPDFHGTLASITHVHANVVENGDLLKSSFEKFVTSISDGKSLINDDLGFLSLPIQ</sequence>
<dbReference type="SUPFAM" id="SSF52540">
    <property type="entry name" value="P-loop containing nucleoside triphosphate hydrolases"/>
    <property type="match status" value="1"/>
</dbReference>
<dbReference type="AlphaFoldDB" id="A0A8S9XDR0"/>
<keyword evidence="1" id="KW-0547">Nucleotide-binding</keyword>
<dbReference type="InterPro" id="IPR027417">
    <property type="entry name" value="P-loop_NTPase"/>
</dbReference>
<dbReference type="OrthoDB" id="275177at2759"/>
<evidence type="ECO:0000313" key="4">
    <source>
        <dbReference type="Proteomes" id="UP000466442"/>
    </source>
</evidence>
<keyword evidence="2" id="KW-0342">GTP-binding</keyword>
<dbReference type="Proteomes" id="UP000466442">
    <property type="component" value="Unassembled WGS sequence"/>
</dbReference>
<dbReference type="Pfam" id="PF08477">
    <property type="entry name" value="Roc"/>
    <property type="match status" value="1"/>
</dbReference>
<name>A0A8S9XDR0_APOLU</name>